<reference evidence="3" key="1">
    <citation type="submission" date="2017-02" db="UniProtKB">
        <authorList>
            <consortium name="WormBaseParasite"/>
        </authorList>
    </citation>
    <scope>IDENTIFICATION</scope>
</reference>
<evidence type="ECO:0000313" key="3">
    <source>
        <dbReference type="WBParaSite" id="EEL_0000306301-mRNA-1"/>
    </source>
</evidence>
<keyword evidence="1" id="KW-0472">Membrane</keyword>
<feature type="transmembrane region" description="Helical" evidence="1">
    <location>
        <begin position="117"/>
        <end position="135"/>
    </location>
</feature>
<proteinExistence type="predicted"/>
<sequence>MTEVEEKLMSNWTLVVFPKDRPVVTRKTPVVPWGDCSLTSQKKKNKVVPFDLKICERHLDLEPLCCLSSCLIRGGCTAVAVFQYTYVVFTLIAIIIRLHNGGLSQLWPPLRMSYNSIATHTILLYTVLAFDVVSVSI</sequence>
<dbReference type="AlphaFoldDB" id="A0A0R3RNK3"/>
<protein>
    <submittedName>
        <fullName evidence="3">CASP-like protein</fullName>
    </submittedName>
</protein>
<evidence type="ECO:0000256" key="1">
    <source>
        <dbReference type="SAM" id="Phobius"/>
    </source>
</evidence>
<dbReference type="Proteomes" id="UP000050640">
    <property type="component" value="Unplaced"/>
</dbReference>
<evidence type="ECO:0000313" key="2">
    <source>
        <dbReference type="Proteomes" id="UP000050640"/>
    </source>
</evidence>
<keyword evidence="1" id="KW-0812">Transmembrane</keyword>
<keyword evidence="2" id="KW-1185">Reference proteome</keyword>
<name>A0A0R3RNK3_9BILA</name>
<feature type="transmembrane region" description="Helical" evidence="1">
    <location>
        <begin position="78"/>
        <end position="97"/>
    </location>
</feature>
<organism evidence="2 3">
    <name type="scientific">Elaeophora elaphi</name>
    <dbReference type="NCBI Taxonomy" id="1147741"/>
    <lineage>
        <taxon>Eukaryota</taxon>
        <taxon>Metazoa</taxon>
        <taxon>Ecdysozoa</taxon>
        <taxon>Nematoda</taxon>
        <taxon>Chromadorea</taxon>
        <taxon>Rhabditida</taxon>
        <taxon>Spirurina</taxon>
        <taxon>Spiruromorpha</taxon>
        <taxon>Filarioidea</taxon>
        <taxon>Onchocercidae</taxon>
        <taxon>Elaeophora</taxon>
    </lineage>
</organism>
<accession>A0A0R3RNK3</accession>
<dbReference type="WBParaSite" id="EEL_0000306301-mRNA-1">
    <property type="protein sequence ID" value="EEL_0000306301-mRNA-1"/>
    <property type="gene ID" value="EEL_0000306301"/>
</dbReference>
<keyword evidence="1" id="KW-1133">Transmembrane helix</keyword>